<dbReference type="STRING" id="1121477.SAMN02745223_02339"/>
<evidence type="ECO:0000313" key="6">
    <source>
        <dbReference type="EMBL" id="SHF32000.1"/>
    </source>
</evidence>
<dbReference type="RefSeq" id="WP_046136608.1">
    <property type="nucleotide sequence ID" value="NZ_FQVC01000006.1"/>
</dbReference>
<dbReference type="GO" id="GO:0030170">
    <property type="term" value="F:pyridoxal phosphate binding"/>
    <property type="evidence" value="ECO:0007669"/>
    <property type="project" value="TreeGrafter"/>
</dbReference>
<dbReference type="GO" id="GO:0000271">
    <property type="term" value="P:polysaccharide biosynthetic process"/>
    <property type="evidence" value="ECO:0007669"/>
    <property type="project" value="TreeGrafter"/>
</dbReference>
<dbReference type="InterPro" id="IPR015421">
    <property type="entry name" value="PyrdxlP-dep_Trfase_major"/>
</dbReference>
<dbReference type="EMBL" id="LAJF01000112">
    <property type="protein sequence ID" value="KKB79405.1"/>
    <property type="molecule type" value="Genomic_DNA"/>
</dbReference>
<organism evidence="5 7">
    <name type="scientific">Devosia limi DSM 17137</name>
    <dbReference type="NCBI Taxonomy" id="1121477"/>
    <lineage>
        <taxon>Bacteria</taxon>
        <taxon>Pseudomonadati</taxon>
        <taxon>Pseudomonadota</taxon>
        <taxon>Alphaproteobacteria</taxon>
        <taxon>Hyphomicrobiales</taxon>
        <taxon>Devosiaceae</taxon>
        <taxon>Devosia</taxon>
    </lineage>
</organism>
<proteinExistence type="inferred from homology"/>
<dbReference type="Gene3D" id="3.90.1150.10">
    <property type="entry name" value="Aspartate Aminotransferase, domain 1"/>
    <property type="match status" value="1"/>
</dbReference>
<dbReference type="Pfam" id="PF01041">
    <property type="entry name" value="DegT_DnrJ_EryC1"/>
    <property type="match status" value="1"/>
</dbReference>
<dbReference type="Gene3D" id="3.40.640.10">
    <property type="entry name" value="Type I PLP-dependent aspartate aminotransferase-like (Major domain)"/>
    <property type="match status" value="1"/>
</dbReference>
<dbReference type="OrthoDB" id="9768668at2"/>
<dbReference type="Proteomes" id="UP000033608">
    <property type="component" value="Unassembled WGS sequence"/>
</dbReference>
<dbReference type="GO" id="GO:0008483">
    <property type="term" value="F:transaminase activity"/>
    <property type="evidence" value="ECO:0007669"/>
    <property type="project" value="TreeGrafter"/>
</dbReference>
<keyword evidence="5" id="KW-0167">Capsid protein</keyword>
<dbReference type="PANTHER" id="PTHR30244">
    <property type="entry name" value="TRANSAMINASE"/>
    <property type="match status" value="1"/>
</dbReference>
<dbReference type="InterPro" id="IPR000653">
    <property type="entry name" value="DegT/StrS_aminotransferase"/>
</dbReference>
<dbReference type="CDD" id="cd00616">
    <property type="entry name" value="AHBA_syn"/>
    <property type="match status" value="1"/>
</dbReference>
<keyword evidence="3 4" id="KW-0663">Pyridoxal phosphate</keyword>
<dbReference type="AlphaFoldDB" id="A0A0F5LAU2"/>
<feature type="modified residue" description="N6-(pyridoxal phosphate)lysine" evidence="3">
    <location>
        <position position="185"/>
    </location>
</feature>
<dbReference type="Proteomes" id="UP000184533">
    <property type="component" value="Unassembled WGS sequence"/>
</dbReference>
<dbReference type="PIRSF" id="PIRSF000390">
    <property type="entry name" value="PLP_StrS"/>
    <property type="match status" value="1"/>
</dbReference>
<keyword evidence="7" id="KW-1185">Reference proteome</keyword>
<evidence type="ECO:0000256" key="1">
    <source>
        <dbReference type="ARBA" id="ARBA00037999"/>
    </source>
</evidence>
<dbReference type="PATRIC" id="fig|1121477.3.peg.301"/>
<evidence type="ECO:0000313" key="8">
    <source>
        <dbReference type="Proteomes" id="UP000184533"/>
    </source>
</evidence>
<comment type="similarity">
    <text evidence="1 4">Belongs to the DegT/DnrJ/EryC1 family.</text>
</comment>
<accession>A0A0F5LAU2</accession>
<evidence type="ECO:0000256" key="2">
    <source>
        <dbReference type="PIRSR" id="PIRSR000390-1"/>
    </source>
</evidence>
<dbReference type="InterPro" id="IPR015424">
    <property type="entry name" value="PyrdxlP-dep_Trfase"/>
</dbReference>
<reference evidence="6 8" key="2">
    <citation type="submission" date="2016-11" db="EMBL/GenBank/DDBJ databases">
        <authorList>
            <person name="Jaros S."/>
            <person name="Januszkiewicz K."/>
            <person name="Wedrychowicz H."/>
        </authorList>
    </citation>
    <scope>NUCLEOTIDE SEQUENCE [LARGE SCALE GENOMIC DNA]</scope>
    <source>
        <strain evidence="6 8">DSM 17137</strain>
    </source>
</reference>
<sequence length="382" mass="41800">MIPYGRQSISEADIAAVVDVLRSDFLTQGPAIPKFEQAMCAKVGAQYGVAVNSATSGLHIACLALGLGPDDLLWTVPNTFVASANCARYCGADVDFVDIDPVTQNISVTALAEKLRTAERLPKIVVPVHFSGQPCDMKEIAILARQYGFKIIEDASHAVGATYFGEPVGSCQYSDIAIFSFHPVKIITSGEGGLALTNDAALAEAMVMLRSHGITRDATRYEQPDRGPWYYEQQMLGYNYRMIDIEAALGLSQLGRLDAFIARRNQLAARYDDLLSGLDIQKPKVLPNRLSSFHLYVVRLTVRDADRHRRVFEKLRADGVGVNVHYTPVHLQPDFQRLGFAPGDFPEAERHGATAISLPMYADLSDEAQLTVVNSLINALGE</sequence>
<dbReference type="SUPFAM" id="SSF53383">
    <property type="entry name" value="PLP-dependent transferases"/>
    <property type="match status" value="1"/>
</dbReference>
<feature type="active site" description="Proton acceptor" evidence="2">
    <location>
        <position position="185"/>
    </location>
</feature>
<evidence type="ECO:0000256" key="4">
    <source>
        <dbReference type="RuleBase" id="RU004508"/>
    </source>
</evidence>
<name>A0A0F5LAU2_9HYPH</name>
<gene>
    <name evidence="6" type="ORF">SAMN02745223_02339</name>
    <name evidence="5" type="ORF">VW29_17750</name>
</gene>
<dbReference type="NCBIfam" id="TIGR03588">
    <property type="entry name" value="PseC"/>
    <property type="match status" value="1"/>
</dbReference>
<protein>
    <submittedName>
        <fullName evidence="5">Spore coat protein</fullName>
    </submittedName>
    <submittedName>
        <fullName evidence="6">UDP-4-amino-4,6-dideoxy-N-acetyl-beta-L-altrosamine transaminase</fullName>
    </submittedName>
</protein>
<evidence type="ECO:0000256" key="3">
    <source>
        <dbReference type="PIRSR" id="PIRSR000390-2"/>
    </source>
</evidence>
<dbReference type="InterPro" id="IPR020026">
    <property type="entry name" value="PseC"/>
</dbReference>
<evidence type="ECO:0000313" key="7">
    <source>
        <dbReference type="Proteomes" id="UP000033608"/>
    </source>
</evidence>
<dbReference type="PANTHER" id="PTHR30244:SF34">
    <property type="entry name" value="DTDP-4-AMINO-4,6-DIDEOXYGALACTOSE TRANSAMINASE"/>
    <property type="match status" value="1"/>
</dbReference>
<dbReference type="EMBL" id="FQVC01000006">
    <property type="protein sequence ID" value="SHF32000.1"/>
    <property type="molecule type" value="Genomic_DNA"/>
</dbReference>
<keyword evidence="5" id="KW-0946">Virion</keyword>
<dbReference type="InterPro" id="IPR015422">
    <property type="entry name" value="PyrdxlP-dep_Trfase_small"/>
</dbReference>
<evidence type="ECO:0000313" key="5">
    <source>
        <dbReference type="EMBL" id="KKB79405.1"/>
    </source>
</evidence>
<reference evidence="5 7" key="1">
    <citation type="submission" date="2015-03" db="EMBL/GenBank/DDBJ databases">
        <authorList>
            <person name="Hassan Y.I."/>
            <person name="Lepp D."/>
            <person name="Zhou T."/>
        </authorList>
    </citation>
    <scope>NUCLEOTIDE SEQUENCE [LARGE SCALE GENOMIC DNA]</scope>
    <source>
        <strain evidence="5 7">DSM 17137</strain>
    </source>
</reference>